<evidence type="ECO:0000256" key="1">
    <source>
        <dbReference type="SAM" id="MobiDB-lite"/>
    </source>
</evidence>
<organism evidence="2 3">
    <name type="scientific">Lolium multiflorum</name>
    <name type="common">Italian ryegrass</name>
    <name type="synonym">Lolium perenne subsp. multiflorum</name>
    <dbReference type="NCBI Taxonomy" id="4521"/>
    <lineage>
        <taxon>Eukaryota</taxon>
        <taxon>Viridiplantae</taxon>
        <taxon>Streptophyta</taxon>
        <taxon>Embryophyta</taxon>
        <taxon>Tracheophyta</taxon>
        <taxon>Spermatophyta</taxon>
        <taxon>Magnoliopsida</taxon>
        <taxon>Liliopsida</taxon>
        <taxon>Poales</taxon>
        <taxon>Poaceae</taxon>
        <taxon>BOP clade</taxon>
        <taxon>Pooideae</taxon>
        <taxon>Poodae</taxon>
        <taxon>Poeae</taxon>
        <taxon>Poeae Chloroplast Group 2 (Poeae type)</taxon>
        <taxon>Loliodinae</taxon>
        <taxon>Loliinae</taxon>
        <taxon>Lolium</taxon>
    </lineage>
</organism>
<comment type="caution">
    <text evidence="2">The sequence shown here is derived from an EMBL/GenBank/DDBJ whole genome shotgun (WGS) entry which is preliminary data.</text>
</comment>
<dbReference type="InterPro" id="IPR004242">
    <property type="entry name" value="Transposase_21"/>
</dbReference>
<accession>A0AAD8QA51</accession>
<evidence type="ECO:0000313" key="3">
    <source>
        <dbReference type="Proteomes" id="UP001231189"/>
    </source>
</evidence>
<name>A0AAD8QA51_LOLMU</name>
<dbReference type="EMBL" id="JAUUTY010000623">
    <property type="protein sequence ID" value="KAK1597822.1"/>
    <property type="molecule type" value="Genomic_DNA"/>
</dbReference>
<keyword evidence="3" id="KW-1185">Reference proteome</keyword>
<dbReference type="Proteomes" id="UP001231189">
    <property type="component" value="Unassembled WGS sequence"/>
</dbReference>
<dbReference type="Pfam" id="PF02992">
    <property type="entry name" value="Transposase_21"/>
    <property type="match status" value="1"/>
</dbReference>
<evidence type="ECO:0000313" key="2">
    <source>
        <dbReference type="EMBL" id="KAK1597822.1"/>
    </source>
</evidence>
<dbReference type="AlphaFoldDB" id="A0AAD8QA51"/>
<reference evidence="2" key="1">
    <citation type="submission" date="2023-07" db="EMBL/GenBank/DDBJ databases">
        <title>A chromosome-level genome assembly of Lolium multiflorum.</title>
        <authorList>
            <person name="Chen Y."/>
            <person name="Copetti D."/>
            <person name="Kolliker R."/>
            <person name="Studer B."/>
        </authorList>
    </citation>
    <scope>NUCLEOTIDE SEQUENCE</scope>
    <source>
        <strain evidence="2">02402/16</strain>
        <tissue evidence="2">Leaf</tissue>
    </source>
</reference>
<protein>
    <submittedName>
        <fullName evidence="2">Uncharacterized protein</fullName>
    </submittedName>
</protein>
<gene>
    <name evidence="2" type="ORF">QYE76_017498</name>
</gene>
<feature type="compositionally biased region" description="Acidic residues" evidence="1">
    <location>
        <begin position="159"/>
        <end position="173"/>
    </location>
</feature>
<feature type="region of interest" description="Disordered" evidence="1">
    <location>
        <begin position="129"/>
        <end position="179"/>
    </location>
</feature>
<sequence length="179" mass="20326">MLRHPADGSQWRKINREFPDFPGDARNLRFGLSTNGMNPFGEQSCSHSTWPVTLCIYNLPHWLCMKRKFIMMLVLIQEVHYDCSLALGVQPARLRTRSVSLRETMERDLEKEYIIEDIIRDDDDITSLYLNQSGEGDEQNHGDGSDEGDEQDHHGDGSGEGEGDDSDEGEADGAEVYIY</sequence>
<proteinExistence type="predicted"/>